<dbReference type="FunFam" id="3.40.309.10:FF:000012">
    <property type="entry name" value="Betaine aldehyde dehydrogenase"/>
    <property type="match status" value="1"/>
</dbReference>
<evidence type="ECO:0000313" key="6">
    <source>
        <dbReference type="EMBL" id="MBB1518725.1"/>
    </source>
</evidence>
<dbReference type="InterPro" id="IPR016161">
    <property type="entry name" value="Ald_DH/histidinol_DH"/>
</dbReference>
<evidence type="ECO:0000256" key="3">
    <source>
        <dbReference type="PROSITE-ProRule" id="PRU10007"/>
    </source>
</evidence>
<organism evidence="6 7">
    <name type="scientific">Aquipseudomonas guryensis</name>
    <dbReference type="NCBI Taxonomy" id="2759165"/>
    <lineage>
        <taxon>Bacteria</taxon>
        <taxon>Pseudomonadati</taxon>
        <taxon>Pseudomonadota</taxon>
        <taxon>Gammaproteobacteria</taxon>
        <taxon>Pseudomonadales</taxon>
        <taxon>Pseudomonadaceae</taxon>
        <taxon>Aquipseudomonas</taxon>
    </lineage>
</organism>
<keyword evidence="7" id="KW-1185">Reference proteome</keyword>
<dbReference type="Proteomes" id="UP000581189">
    <property type="component" value="Unassembled WGS sequence"/>
</dbReference>
<dbReference type="PANTHER" id="PTHR42804">
    <property type="entry name" value="ALDEHYDE DEHYDROGENASE"/>
    <property type="match status" value="1"/>
</dbReference>
<evidence type="ECO:0000256" key="1">
    <source>
        <dbReference type="ARBA" id="ARBA00009986"/>
    </source>
</evidence>
<comment type="similarity">
    <text evidence="1 4">Belongs to the aldehyde dehydrogenase family.</text>
</comment>
<keyword evidence="2 4" id="KW-0560">Oxidoreductase</keyword>
<dbReference type="AlphaFoldDB" id="A0A7W4H2Q3"/>
<protein>
    <submittedName>
        <fullName evidence="6">Aldehyde dehydrogenase family protein</fullName>
    </submittedName>
</protein>
<dbReference type="InterPro" id="IPR016163">
    <property type="entry name" value="Ald_DH_C"/>
</dbReference>
<comment type="caution">
    <text evidence="6">The sequence shown here is derived from an EMBL/GenBank/DDBJ whole genome shotgun (WGS) entry which is preliminary data.</text>
</comment>
<feature type="active site" evidence="3">
    <location>
        <position position="249"/>
    </location>
</feature>
<accession>A0A7W4H2Q3</accession>
<evidence type="ECO:0000313" key="7">
    <source>
        <dbReference type="Proteomes" id="UP000581189"/>
    </source>
</evidence>
<dbReference type="GO" id="GO:0016620">
    <property type="term" value="F:oxidoreductase activity, acting on the aldehyde or oxo group of donors, NAD or NADP as acceptor"/>
    <property type="evidence" value="ECO:0007669"/>
    <property type="project" value="InterPro"/>
</dbReference>
<dbReference type="Gene3D" id="3.40.309.10">
    <property type="entry name" value="Aldehyde Dehydrogenase, Chain A, domain 2"/>
    <property type="match status" value="1"/>
</dbReference>
<dbReference type="RefSeq" id="WP_182832741.1">
    <property type="nucleotide sequence ID" value="NZ_JACJFN010000001.1"/>
</dbReference>
<evidence type="ECO:0000256" key="2">
    <source>
        <dbReference type="ARBA" id="ARBA00023002"/>
    </source>
</evidence>
<dbReference type="PROSITE" id="PS00687">
    <property type="entry name" value="ALDEHYDE_DEHYDR_GLU"/>
    <property type="match status" value="1"/>
</dbReference>
<dbReference type="InterPro" id="IPR016162">
    <property type="entry name" value="Ald_DH_N"/>
</dbReference>
<sequence>MTAQLFIDGTWQTASCATRLPVFNPSNGEQIASVACASEADVELAVQAAQRALPAWSQRPASERAAYLRAFAAQIEARGPQLIELQMRNSGKPRHEAELDIADAIATFVYYADLADGLDARQNAAVALPDSSYQAFTRLEPLGVVGLIVPWNFPLVTSAWKLAPALAAGCCVVLKPSELTPLIELQLGEIASAIGLPAGVFNLLPGDAATGAALVAHPQIAKLSFTGSNAVGRKVMQAASARTLPVALELGGKSPILVFADSDLEQAVQWIIAGICWNAGQMCSATSRLLVEESIADALLDRLASALAALKVGDPHSEGCEMGPMTSQAQLHKVLEYFAIAEREGLQCLGGARQLPGPGWFVAPTLYADVPQDSRLWREEIFGPVLCTRRFKDEADALQQANACDFALAATVVSADRNRALRVAAALEAGHVWINSAQVIYPHTSWGGGKASGIGRELGPWGLSAFQQVKHITVPHADS</sequence>
<dbReference type="FunFam" id="3.40.605.10:FF:000007">
    <property type="entry name" value="NAD/NADP-dependent betaine aldehyde dehydrogenase"/>
    <property type="match status" value="1"/>
</dbReference>
<dbReference type="InterPro" id="IPR015590">
    <property type="entry name" value="Aldehyde_DH_dom"/>
</dbReference>
<dbReference type="PANTHER" id="PTHR42804:SF1">
    <property type="entry name" value="ALDEHYDE DEHYDROGENASE-RELATED"/>
    <property type="match status" value="1"/>
</dbReference>
<gene>
    <name evidence="6" type="ORF">H3H45_05695</name>
</gene>
<evidence type="ECO:0000259" key="5">
    <source>
        <dbReference type="Pfam" id="PF00171"/>
    </source>
</evidence>
<reference evidence="6 7" key="1">
    <citation type="submission" date="2020-08" db="EMBL/GenBank/DDBJ databases">
        <authorList>
            <person name="Kim C.M."/>
        </authorList>
    </citation>
    <scope>NUCLEOTIDE SEQUENCE [LARGE SCALE GENOMIC DNA]</scope>
    <source>
        <strain evidence="6 7">SR9</strain>
    </source>
</reference>
<dbReference type="SUPFAM" id="SSF53720">
    <property type="entry name" value="ALDH-like"/>
    <property type="match status" value="1"/>
</dbReference>
<dbReference type="InterPro" id="IPR029510">
    <property type="entry name" value="Ald_DH_CS_GLU"/>
</dbReference>
<feature type="domain" description="Aldehyde dehydrogenase" evidence="5">
    <location>
        <begin position="14"/>
        <end position="472"/>
    </location>
</feature>
<dbReference type="Pfam" id="PF00171">
    <property type="entry name" value="Aldedh"/>
    <property type="match status" value="1"/>
</dbReference>
<evidence type="ECO:0000256" key="4">
    <source>
        <dbReference type="RuleBase" id="RU003345"/>
    </source>
</evidence>
<dbReference type="Gene3D" id="3.40.605.10">
    <property type="entry name" value="Aldehyde Dehydrogenase, Chain A, domain 1"/>
    <property type="match status" value="1"/>
</dbReference>
<name>A0A7W4H2Q3_9GAMM</name>
<dbReference type="EMBL" id="JACJFN010000001">
    <property type="protein sequence ID" value="MBB1518725.1"/>
    <property type="molecule type" value="Genomic_DNA"/>
</dbReference>
<proteinExistence type="inferred from homology"/>